<evidence type="ECO:0000313" key="3">
    <source>
        <dbReference type="Proteomes" id="UP001597048"/>
    </source>
</evidence>
<organism evidence="2 3">
    <name type="scientific">Oceanisphaera ostreae</name>
    <dbReference type="NCBI Taxonomy" id="914151"/>
    <lineage>
        <taxon>Bacteria</taxon>
        <taxon>Pseudomonadati</taxon>
        <taxon>Pseudomonadota</taxon>
        <taxon>Gammaproteobacteria</taxon>
        <taxon>Aeromonadales</taxon>
        <taxon>Aeromonadaceae</taxon>
        <taxon>Oceanisphaera</taxon>
    </lineage>
</organism>
<evidence type="ECO:0000256" key="1">
    <source>
        <dbReference type="SAM" id="MobiDB-lite"/>
    </source>
</evidence>
<dbReference type="Proteomes" id="UP001597048">
    <property type="component" value="Unassembled WGS sequence"/>
</dbReference>
<keyword evidence="3" id="KW-1185">Reference proteome</keyword>
<sequence>MMFLRENDTRFVVTLAKAGSSVFAGEAQAEKFAPQALDSRLRGNDEREREDDVPTRE</sequence>
<gene>
    <name evidence="2" type="ORF">ACFQ1C_12455</name>
</gene>
<name>A0ABW3KN00_9GAMM</name>
<proteinExistence type="predicted"/>
<comment type="caution">
    <text evidence="2">The sequence shown here is derived from an EMBL/GenBank/DDBJ whole genome shotgun (WGS) entry which is preliminary data.</text>
</comment>
<evidence type="ECO:0000313" key="2">
    <source>
        <dbReference type="EMBL" id="MFD1008962.1"/>
    </source>
</evidence>
<accession>A0ABW3KN00</accession>
<reference evidence="3" key="1">
    <citation type="journal article" date="2019" name="Int. J. Syst. Evol. Microbiol.">
        <title>The Global Catalogue of Microorganisms (GCM) 10K type strain sequencing project: providing services to taxonomists for standard genome sequencing and annotation.</title>
        <authorList>
            <consortium name="The Broad Institute Genomics Platform"/>
            <consortium name="The Broad Institute Genome Sequencing Center for Infectious Disease"/>
            <person name="Wu L."/>
            <person name="Ma J."/>
        </authorList>
    </citation>
    <scope>NUCLEOTIDE SEQUENCE [LARGE SCALE GENOMIC DNA]</scope>
    <source>
        <strain evidence="3">CCUG 60525</strain>
    </source>
</reference>
<protein>
    <submittedName>
        <fullName evidence="2">Uncharacterized protein</fullName>
    </submittedName>
</protein>
<feature type="region of interest" description="Disordered" evidence="1">
    <location>
        <begin position="34"/>
        <end position="57"/>
    </location>
</feature>
<dbReference type="EMBL" id="JBHTJS010000048">
    <property type="protein sequence ID" value="MFD1008962.1"/>
    <property type="molecule type" value="Genomic_DNA"/>
</dbReference>
<feature type="compositionally biased region" description="Basic and acidic residues" evidence="1">
    <location>
        <begin position="39"/>
        <end position="57"/>
    </location>
</feature>